<organism evidence="1 2">
    <name type="scientific">Hydra vulgaris</name>
    <name type="common">Hydra</name>
    <name type="synonym">Hydra attenuata</name>
    <dbReference type="NCBI Taxonomy" id="6087"/>
    <lineage>
        <taxon>Eukaryota</taxon>
        <taxon>Metazoa</taxon>
        <taxon>Cnidaria</taxon>
        <taxon>Hydrozoa</taxon>
        <taxon>Hydroidolina</taxon>
        <taxon>Anthoathecata</taxon>
        <taxon>Aplanulata</taxon>
        <taxon>Hydridae</taxon>
        <taxon>Hydra</taxon>
    </lineage>
</organism>
<gene>
    <name evidence="2" type="primary">LOC136090951</name>
</gene>
<proteinExistence type="predicted"/>
<dbReference type="RefSeq" id="XP_065674000.1">
    <property type="nucleotide sequence ID" value="XM_065817928.1"/>
</dbReference>
<reference evidence="2" key="1">
    <citation type="submission" date="2025-08" db="UniProtKB">
        <authorList>
            <consortium name="RefSeq"/>
        </authorList>
    </citation>
    <scope>IDENTIFICATION</scope>
</reference>
<sequence length="201" mass="23319">MSLVGCFEDLGSVADRPGRGAHQNFRTEDNMETVWQSVAHDPSVSTCYRSSQLGISRTTLHRILKLDLKMYSYKIQIVETLLPQDHQQRLLYTIRFTQLATQIYFLNNVLMSDKAYFHLNGYVNKQNCRFWGSENPRATHQHQLHPSKCTVWCGVMATRVISPYFFENEDGTPESISGASYRTMIENFLRPMAEQNPNLWF</sequence>
<protein>
    <submittedName>
        <fullName evidence="2">Uncharacterized protein LOC136090951</fullName>
    </submittedName>
</protein>
<dbReference type="PANTHER" id="PTHR47326:SF1">
    <property type="entry name" value="HTH PSQ-TYPE DOMAIN-CONTAINING PROTEIN"/>
    <property type="match status" value="1"/>
</dbReference>
<dbReference type="Proteomes" id="UP001652625">
    <property type="component" value="Chromosome 14"/>
</dbReference>
<evidence type="ECO:0000313" key="1">
    <source>
        <dbReference type="Proteomes" id="UP001652625"/>
    </source>
</evidence>
<dbReference type="GeneID" id="136090951"/>
<name>A0ABM4DHP3_HYDVU</name>
<dbReference type="Gene3D" id="3.30.420.10">
    <property type="entry name" value="Ribonuclease H-like superfamily/Ribonuclease H"/>
    <property type="match status" value="1"/>
</dbReference>
<accession>A0ABM4DHP3</accession>
<dbReference type="InterPro" id="IPR036397">
    <property type="entry name" value="RNaseH_sf"/>
</dbReference>
<keyword evidence="1" id="KW-1185">Reference proteome</keyword>
<evidence type="ECO:0000313" key="2">
    <source>
        <dbReference type="RefSeq" id="XP_065674000.1"/>
    </source>
</evidence>
<dbReference type="PANTHER" id="PTHR47326">
    <property type="entry name" value="TRANSPOSABLE ELEMENT TC3 TRANSPOSASE-LIKE PROTEIN"/>
    <property type="match status" value="1"/>
</dbReference>